<name>A0A832WMA6_9EURY</name>
<organism evidence="1 2">
    <name type="scientific">Methanopyrus kandleri</name>
    <dbReference type="NCBI Taxonomy" id="2320"/>
    <lineage>
        <taxon>Archaea</taxon>
        <taxon>Methanobacteriati</taxon>
        <taxon>Methanobacteriota</taxon>
        <taxon>Methanomada group</taxon>
        <taxon>Methanopyri</taxon>
        <taxon>Methanopyrales</taxon>
        <taxon>Methanopyraceae</taxon>
        <taxon>Methanopyrus</taxon>
    </lineage>
</organism>
<evidence type="ECO:0000313" key="1">
    <source>
        <dbReference type="EMBL" id="HII70072.1"/>
    </source>
</evidence>
<comment type="caution">
    <text evidence="1">The sequence shown here is derived from an EMBL/GenBank/DDBJ whole genome shotgun (WGS) entry which is preliminary data.</text>
</comment>
<reference evidence="1" key="1">
    <citation type="journal article" date="2020" name="bioRxiv">
        <title>A rank-normalized archaeal taxonomy based on genome phylogeny resolves widespread incomplete and uneven classifications.</title>
        <authorList>
            <person name="Rinke C."/>
            <person name="Chuvochina M."/>
            <person name="Mussig A.J."/>
            <person name="Chaumeil P.-A."/>
            <person name="Waite D.W."/>
            <person name="Whitman W.B."/>
            <person name="Parks D.H."/>
            <person name="Hugenholtz P."/>
        </authorList>
    </citation>
    <scope>NUCLEOTIDE SEQUENCE</scope>
    <source>
        <strain evidence="1">UBA8853</strain>
    </source>
</reference>
<sequence>MKLVITVDLFGERGHHRLGALPRDAHLTVFTDYLSILEMRDALEAVDWDIHCTTYSDVPLTYVPEEDAQAHIELSSEFGECFRAPALAVNKALLRKLPELGFDADSSGWSRKGRVGRLYEVTEAPIVCDVMDRKFLNKVLSRLDSYDVVVLRSGSEIPGNRHFKIVDKIASSLSVAPLSEVLEEADGRVRAKFNDRGILTEREHLLLTALSEVWRLHSELSEEVGDRELILAHLASESFRNPQRVLTVCKRFAEELGSEYTERLARVSKRPIVIGALRKLSRRFQIEMEEEDERLRVQELKRRVEAIDRGIRMLAQDRPIEGWNEILSVLSG</sequence>
<dbReference type="GeneID" id="1476805"/>
<dbReference type="AlphaFoldDB" id="A0A832WMA6"/>
<protein>
    <submittedName>
        <fullName evidence="1">Uncharacterized protein</fullName>
    </submittedName>
</protein>
<dbReference type="EMBL" id="DUJS01000002">
    <property type="protein sequence ID" value="HII70072.1"/>
    <property type="molecule type" value="Genomic_DNA"/>
</dbReference>
<dbReference type="Proteomes" id="UP000619545">
    <property type="component" value="Unassembled WGS sequence"/>
</dbReference>
<proteinExistence type="predicted"/>
<accession>A0A832WMA6</accession>
<gene>
    <name evidence="1" type="ORF">HA336_02415</name>
</gene>
<dbReference type="RefSeq" id="WP_011019073.1">
    <property type="nucleotide sequence ID" value="NZ_DUJS01000002.1"/>
</dbReference>
<evidence type="ECO:0000313" key="2">
    <source>
        <dbReference type="Proteomes" id="UP000619545"/>
    </source>
</evidence>